<accession>A0ABT1C7W6</accession>
<keyword evidence="8" id="KW-1185">Reference proteome</keyword>
<keyword evidence="2" id="KW-1003">Cell membrane</keyword>
<feature type="transmembrane region" description="Helical" evidence="6">
    <location>
        <begin position="70"/>
        <end position="87"/>
    </location>
</feature>
<evidence type="ECO:0000256" key="5">
    <source>
        <dbReference type="ARBA" id="ARBA00023136"/>
    </source>
</evidence>
<dbReference type="Proteomes" id="UP001205906">
    <property type="component" value="Unassembled WGS sequence"/>
</dbReference>
<keyword evidence="4 6" id="KW-1133">Transmembrane helix</keyword>
<feature type="transmembrane region" description="Helical" evidence="6">
    <location>
        <begin position="12"/>
        <end position="32"/>
    </location>
</feature>
<keyword evidence="5 6" id="KW-0472">Membrane</keyword>
<gene>
    <name evidence="7" type="primary">lptG</name>
    <name evidence="7" type="ORF">NGM99_14140</name>
</gene>
<feature type="transmembrane region" description="Helical" evidence="6">
    <location>
        <begin position="276"/>
        <end position="296"/>
    </location>
</feature>
<dbReference type="RefSeq" id="WP_252820071.1">
    <property type="nucleotide sequence ID" value="NZ_JAMXQS010000006.1"/>
</dbReference>
<evidence type="ECO:0000313" key="7">
    <source>
        <dbReference type="EMBL" id="MCO6050920.1"/>
    </source>
</evidence>
<protein>
    <submittedName>
        <fullName evidence="7">LPS export ABC transporter permease LptG</fullName>
    </submittedName>
</protein>
<dbReference type="InterPro" id="IPR030923">
    <property type="entry name" value="LptG"/>
</dbReference>
<evidence type="ECO:0000256" key="1">
    <source>
        <dbReference type="ARBA" id="ARBA00004651"/>
    </source>
</evidence>
<feature type="transmembrane region" description="Helical" evidence="6">
    <location>
        <begin position="308"/>
        <end position="330"/>
    </location>
</feature>
<evidence type="ECO:0000313" key="8">
    <source>
        <dbReference type="Proteomes" id="UP001205906"/>
    </source>
</evidence>
<proteinExistence type="predicted"/>
<evidence type="ECO:0000256" key="4">
    <source>
        <dbReference type="ARBA" id="ARBA00022989"/>
    </source>
</evidence>
<dbReference type="PANTHER" id="PTHR33529:SF2">
    <property type="entry name" value="LIPOPOLYSACCHARIDE EXPORT SYSTEM PERMEASE PROTEIN LPTG"/>
    <property type="match status" value="1"/>
</dbReference>
<evidence type="ECO:0000256" key="6">
    <source>
        <dbReference type="SAM" id="Phobius"/>
    </source>
</evidence>
<comment type="caution">
    <text evidence="7">The sequence shown here is derived from an EMBL/GenBank/DDBJ whole genome shotgun (WGS) entry which is preliminary data.</text>
</comment>
<organism evidence="7 8">
    <name type="scientific">Mesorhizobium liriopis</name>
    <dbReference type="NCBI Taxonomy" id="2953882"/>
    <lineage>
        <taxon>Bacteria</taxon>
        <taxon>Pseudomonadati</taxon>
        <taxon>Pseudomonadota</taxon>
        <taxon>Alphaproteobacteria</taxon>
        <taxon>Hyphomicrobiales</taxon>
        <taxon>Phyllobacteriaceae</taxon>
        <taxon>Mesorhizobium</taxon>
    </lineage>
</organism>
<keyword evidence="3 6" id="KW-0812">Transmembrane</keyword>
<dbReference type="NCBIfam" id="TIGR04408">
    <property type="entry name" value="LptG_lptG"/>
    <property type="match status" value="1"/>
</dbReference>
<dbReference type="EMBL" id="JAMXQS010000006">
    <property type="protein sequence ID" value="MCO6050920.1"/>
    <property type="molecule type" value="Genomic_DNA"/>
</dbReference>
<name>A0ABT1C7W6_9HYPH</name>
<dbReference type="Pfam" id="PF03739">
    <property type="entry name" value="LptF_LptG"/>
    <property type="match status" value="1"/>
</dbReference>
<sequence>MMGWTLSRYFLVRYAVITLWFFIGVFMLVFLVDFTELSRRISDAADVSLASVASVSLLRVPMIMQQTVPFIGLFAAMATLVSLNRKYELVVARASGISAWQILTPVCLGALLFGVLSLAILNPLAANGFAVSEQLESDLRSGGAPRREADNAPWLRQRTSEEGETIIGADAVLGAGTQLAGAVFLSIDADGNMTERRDAALAVLHDGYWELSDVRVHRQGQYLEPRATDRVPTSLKPEYVAERLARPETVPFYELPSKVQVARSFGLRADAFAMQFQSLLATPFLLVAMTLIAATVSMRFARMGQSAGLILGGIVAGFLLYVVSVLVKAFGNAGFVPAYVAAWVPVVVAMFFGVTFLLHKEDG</sequence>
<dbReference type="PANTHER" id="PTHR33529">
    <property type="entry name" value="SLR0882 PROTEIN-RELATED"/>
    <property type="match status" value="1"/>
</dbReference>
<evidence type="ECO:0000256" key="2">
    <source>
        <dbReference type="ARBA" id="ARBA00022475"/>
    </source>
</evidence>
<reference evidence="7 8" key="1">
    <citation type="submission" date="2022-06" db="EMBL/GenBank/DDBJ databases">
        <title>Mesorhizobium sp. strain RP14 Genome sequencing and assembly.</title>
        <authorList>
            <person name="Kim I."/>
        </authorList>
    </citation>
    <scope>NUCLEOTIDE SEQUENCE [LARGE SCALE GENOMIC DNA]</scope>
    <source>
        <strain evidence="8">RP14(2022)</strain>
    </source>
</reference>
<dbReference type="InterPro" id="IPR005495">
    <property type="entry name" value="LptG/LptF_permease"/>
</dbReference>
<evidence type="ECO:0000256" key="3">
    <source>
        <dbReference type="ARBA" id="ARBA00022692"/>
    </source>
</evidence>
<comment type="subcellular location">
    <subcellularLocation>
        <location evidence="1">Cell membrane</location>
        <topology evidence="1">Multi-pass membrane protein</topology>
    </subcellularLocation>
</comment>
<feature type="transmembrane region" description="Helical" evidence="6">
    <location>
        <begin position="99"/>
        <end position="121"/>
    </location>
</feature>
<feature type="transmembrane region" description="Helical" evidence="6">
    <location>
        <begin position="336"/>
        <end position="358"/>
    </location>
</feature>